<dbReference type="EMBL" id="CAID01000016">
    <property type="protein sequence ID" value="CEG00354.1"/>
    <property type="molecule type" value="Genomic_DNA"/>
</dbReference>
<dbReference type="GeneID" id="9830965"/>
<dbReference type="KEGG" id="ota:OT_ostta16g01420"/>
<sequence length="1496" mass="162906">MRDARDVDASKTKKSKIILSRASPFFVPDSDGDDASDADGYDRGLITRSMLDAHRRRREERAGGRDATVDAAAAASVEETTDEDDALALDRSIGGFEVSDGECSVHSDASHDRTAGVRGFSKAEVASEQFGRGKRKRDAAVNVVDVLARPALVEDENESEDEGGSRERTILSERLDAMESAPRTTQRDEGEMDDVVLVPSTTIARPMNRAQTFGKMNANTMIERAVSRQATITSMFSKALAPWKFEHRVFGTQRPAVDARHAPTHVIERDVEYNVEQQAMVEDTKREGVRVLEKAMRDFASRHSVGRVGVQTKTSGEHRAAEKMSLDEIGDWRLSMALLERANGFWAVFGDCLRVFVDDEREERHHKLMLKSNEMLDDSSHAVCLEAGWELTFTVARIWYSEGYQFEHAVGTNWVSQAWAVIGWLLDETRLSGRPNEQQASPAATYSEEEYVRALTERIEELIAWWPRCTADRHPVRALWQRLHGADVNSGATKEWRLIVRNPAACCRVCAPLALRPYEETFQAADAPFVRGVSCESLYRALGDHLSKCAIERKVLHRELGRWLNDARLSKVTDNPAENSLGDDGFTALGGHSFPFSTASQRLQHRASVHVELFRACVRAGSDDQAILCLKQLLSSLAAQNTASEDPAPRCVLLRAATTCLGIWLAWRATNGAQGQAQTKIFDEMIRVMRSLADCVKMTGSVVSSRAGTKGAMNDGAIIAEASVAWATAYAVLIVADQGQSATVLETLGDVEKRSMSEDWRERIFVSRSLATLCSPASFSDKCAPLSDLKPALCAWFALAVDIVSGGALPLAVALCARGELSIMNQEASSVTSVGWSQSNGGAAVATVLRGKKRRGDARVGVAGEQLGTLMTSQECDFRVAVAKLAAKEISKSFAKDASTMASIRRIAMGLPEHCVSIFRGCSFGKDKQDDESRRGPHVRAIGGIIQALVTHCAECLIVADARSLAHVSDVSALTLTLPRLIPLLPSSKASVWGASDGLHISDALAVALEERATDIFRAELCAIDGALRTARRDADECLASVAERQLAVCTCGTLESIIGASNVIERERALITSLAKSLCGDDNSPLGLAGETVVRTYLPHFMLHAFGAPQKCAARRLITSTQLVSDLITPAKTKDDENVIAPSLVLGSVALPLVVLAHESIAESVDHHTKGCLAVVLSDVLCPLLSGFKESMDFHRHTRENTDKVLSAKHPQVITARSTIEQRGVAPAFPKPAAFPKLAAFPKPHRPTSTRDESSTQYRQILEMNTATVAPRAVENASEVALDDMIKAALNSSAVWRIFRAYVSASVSILSDAALATPISREISTRGSFHVISKVDEKTPRAREIERLREVLTKAKKLSSKALARERKEAERTLSDVLTPLSETVTTISQEGNVQWGQGTALAPNLFVVEENTSERARTLLVASVQFLTCCAKSPKVREIAQVSQHSIAIQAAATFLLEPDSRAPPSVVNAVKALTRVFGVERSQIPRHHFLRGG</sequence>
<feature type="compositionally biased region" description="Basic and acidic residues" evidence="1">
    <location>
        <begin position="59"/>
        <end position="68"/>
    </location>
</feature>
<reference evidence="3" key="1">
    <citation type="journal article" date="2006" name="Proc. Natl. Acad. Sci. U.S.A.">
        <title>Genome analysis of the smallest free-living eukaryote Ostreococcus tauri unveils many unique features.</title>
        <authorList>
            <person name="Derelle E."/>
            <person name="Ferraz C."/>
            <person name="Rombauts S."/>
            <person name="Rouze P."/>
            <person name="Worden A.Z."/>
            <person name="Robbens S."/>
            <person name="Partensky F."/>
            <person name="Degroeve S."/>
            <person name="Echeynie S."/>
            <person name="Cooke R."/>
            <person name="Saeys Y."/>
            <person name="Wuyts J."/>
            <person name="Jabbari K."/>
            <person name="Bowler C."/>
            <person name="Panaud O."/>
            <person name="Piegu B."/>
            <person name="Ball S.G."/>
            <person name="Ral J.-P."/>
            <person name="Bouget F.-Y."/>
            <person name="Piganeau G."/>
            <person name="De Baets B."/>
            <person name="Picard A."/>
            <person name="Delseny M."/>
            <person name="Demaille J."/>
            <person name="Van de Peer Y."/>
            <person name="Moreau H."/>
        </authorList>
    </citation>
    <scope>NUCLEOTIDE SEQUENCE [LARGE SCALE GENOMIC DNA]</scope>
    <source>
        <strain evidence="3">OTTH 0595 / CCAP 157/2 / RCC745</strain>
    </source>
</reference>
<feature type="compositionally biased region" description="Low complexity" evidence="1">
    <location>
        <begin position="69"/>
        <end position="78"/>
    </location>
</feature>
<reference evidence="2 3" key="2">
    <citation type="journal article" date="2014" name="BMC Genomics">
        <title>An improved genome of the model marine alga Ostreococcus tauri unfolds by assessing Illumina de novo assemblies.</title>
        <authorList>
            <person name="Blanc-Mathieu R."/>
            <person name="Verhelst B."/>
            <person name="Derelle E."/>
            <person name="Rombauts S."/>
            <person name="Bouget F.Y."/>
            <person name="Carre I."/>
            <person name="Chateau A."/>
            <person name="Eyre-Walker A."/>
            <person name="Grimsley N."/>
            <person name="Moreau H."/>
            <person name="Piegu B."/>
            <person name="Rivals E."/>
            <person name="Schackwitz W."/>
            <person name="Van de Peer Y."/>
            <person name="Piganeau G."/>
        </authorList>
    </citation>
    <scope>NUCLEOTIDE SEQUENCE [LARGE SCALE GENOMIC DNA]</scope>
    <source>
        <strain evidence="3">OTTH 0595 / CCAP 157/2 / RCC745</strain>
    </source>
</reference>
<protein>
    <submittedName>
        <fullName evidence="2">Unnamed product</fullName>
    </submittedName>
</protein>
<dbReference type="Proteomes" id="UP000009170">
    <property type="component" value="Unassembled WGS sequence"/>
</dbReference>
<dbReference type="InParanoid" id="A0A096P8K2"/>
<proteinExistence type="predicted"/>
<gene>
    <name evidence="2" type="ORF">OT_ostta16g01420</name>
</gene>
<evidence type="ECO:0000313" key="3">
    <source>
        <dbReference type="Proteomes" id="UP000009170"/>
    </source>
</evidence>
<organism evidence="2 3">
    <name type="scientific">Ostreococcus tauri</name>
    <name type="common">Marine green alga</name>
    <dbReference type="NCBI Taxonomy" id="70448"/>
    <lineage>
        <taxon>Eukaryota</taxon>
        <taxon>Viridiplantae</taxon>
        <taxon>Chlorophyta</taxon>
        <taxon>Mamiellophyceae</taxon>
        <taxon>Mamiellales</taxon>
        <taxon>Bathycoccaceae</taxon>
        <taxon>Ostreococcus</taxon>
    </lineage>
</organism>
<dbReference type="OrthoDB" id="10543538at2759"/>
<name>A0A096P8K2_OSTTA</name>
<accession>A0A096P8K2</accession>
<comment type="caution">
    <text evidence="2">The sequence shown here is derived from an EMBL/GenBank/DDBJ whole genome shotgun (WGS) entry which is preliminary data.</text>
</comment>
<evidence type="ECO:0000313" key="2">
    <source>
        <dbReference type="EMBL" id="CEG00354.1"/>
    </source>
</evidence>
<evidence type="ECO:0000256" key="1">
    <source>
        <dbReference type="SAM" id="MobiDB-lite"/>
    </source>
</evidence>
<keyword evidence="3" id="KW-1185">Reference proteome</keyword>
<dbReference type="RefSeq" id="XP_003083591.2">
    <property type="nucleotide sequence ID" value="XM_003083543.2"/>
</dbReference>
<feature type="region of interest" description="Disordered" evidence="1">
    <location>
        <begin position="50"/>
        <end position="88"/>
    </location>
</feature>